<name>A0A0A1UDQ8_ENTIV</name>
<dbReference type="GeneID" id="14893733"/>
<dbReference type="Proteomes" id="UP000014680">
    <property type="component" value="Unassembled WGS sequence"/>
</dbReference>
<dbReference type="OMA" id="RTCENKQ"/>
<protein>
    <submittedName>
        <fullName evidence="2">Uncharacterized protein</fullName>
    </submittedName>
</protein>
<sequence>MITKLERDVMSESETTENTEEEITTKRSEQRTCENKQTNALLYLVLKEGYKLIFPKTKKENSYHKCITVESFDEHFDYEAITQLGIEFDAIVKKRMEKNGNVKEVTLDAKDLFEDGSGYVSEDNSNDVKKELENLPTPFE</sequence>
<accession>A0A0A1UDQ8</accession>
<proteinExistence type="predicted"/>
<organism evidence="2 3">
    <name type="scientific">Entamoeba invadens IP1</name>
    <dbReference type="NCBI Taxonomy" id="370355"/>
    <lineage>
        <taxon>Eukaryota</taxon>
        <taxon>Amoebozoa</taxon>
        <taxon>Evosea</taxon>
        <taxon>Archamoebae</taxon>
        <taxon>Mastigamoebida</taxon>
        <taxon>Entamoebidae</taxon>
        <taxon>Entamoeba</taxon>
    </lineage>
</organism>
<dbReference type="KEGG" id="eiv:EIN_340670"/>
<evidence type="ECO:0000313" key="2">
    <source>
        <dbReference type="EMBL" id="ELP94729.1"/>
    </source>
</evidence>
<dbReference type="OrthoDB" id="10306242at2759"/>
<feature type="compositionally biased region" description="Basic and acidic residues" evidence="1">
    <location>
        <begin position="1"/>
        <end position="10"/>
    </location>
</feature>
<keyword evidence="3" id="KW-1185">Reference proteome</keyword>
<gene>
    <name evidence="2" type="ORF">EIN_340670</name>
</gene>
<feature type="region of interest" description="Disordered" evidence="1">
    <location>
        <begin position="116"/>
        <end position="140"/>
    </location>
</feature>
<dbReference type="AlphaFoldDB" id="A0A0A1UDQ8"/>
<evidence type="ECO:0000256" key="1">
    <source>
        <dbReference type="SAM" id="MobiDB-lite"/>
    </source>
</evidence>
<dbReference type="VEuPathDB" id="AmoebaDB:EIN_340670"/>
<dbReference type="EMBL" id="KB206175">
    <property type="protein sequence ID" value="ELP94729.1"/>
    <property type="molecule type" value="Genomic_DNA"/>
</dbReference>
<dbReference type="RefSeq" id="XP_004261500.1">
    <property type="nucleotide sequence ID" value="XM_004261452.1"/>
</dbReference>
<reference evidence="2 3" key="1">
    <citation type="submission" date="2012-10" db="EMBL/GenBank/DDBJ databases">
        <authorList>
            <person name="Zafar N."/>
            <person name="Inman J."/>
            <person name="Hall N."/>
            <person name="Lorenzi H."/>
            <person name="Caler E."/>
        </authorList>
    </citation>
    <scope>NUCLEOTIDE SEQUENCE [LARGE SCALE GENOMIC DNA]</scope>
    <source>
        <strain evidence="2 3">IP1</strain>
    </source>
</reference>
<evidence type="ECO:0000313" key="3">
    <source>
        <dbReference type="Proteomes" id="UP000014680"/>
    </source>
</evidence>
<feature type="region of interest" description="Disordered" evidence="1">
    <location>
        <begin position="1"/>
        <end position="31"/>
    </location>
</feature>